<reference evidence="1 2" key="1">
    <citation type="submission" date="2016-12" db="EMBL/GenBank/DDBJ databases">
        <authorList>
            <person name="Song W.-J."/>
            <person name="Kurnit D.M."/>
        </authorList>
    </citation>
    <scope>NUCLEOTIDE SEQUENCE [LARGE SCALE GENOMIC DNA]</scope>
    <source>
        <strain evidence="1 2">175</strain>
    </source>
</reference>
<sequence length="213" mass="24231">MATTQDVNRQKRLAKKKIKREEKNQRVIYLDKAQSEKLIKESLEAVGKFPIHQCLIPQGLFANGFGTAIIARQINDEEVIVAGFMLDVYCMGVRNAFLRALEISEYTRTIGRMHEHENFGLAEPSLVLALVEQCAEYADQLGFKPHEEYEEARHIFGAIDPKECTETFNFGKDGKPHFVAGPNDAPKRCQRIIERLTEKLGADGFTYKLRKDA</sequence>
<evidence type="ECO:0000313" key="1">
    <source>
        <dbReference type="EMBL" id="SMF94144.1"/>
    </source>
</evidence>
<dbReference type="STRING" id="1760988.SAMN02949497_1451"/>
<dbReference type="RefSeq" id="WP_125468834.1">
    <property type="nucleotide sequence ID" value="NZ_FXAM01000001.1"/>
</dbReference>
<dbReference type="OrthoDB" id="289429at2"/>
<dbReference type="Proteomes" id="UP000192923">
    <property type="component" value="Unassembled WGS sequence"/>
</dbReference>
<keyword evidence="2" id="KW-1185">Reference proteome</keyword>
<dbReference type="AlphaFoldDB" id="A0A1Y6D164"/>
<evidence type="ECO:0000313" key="2">
    <source>
        <dbReference type="Proteomes" id="UP000192923"/>
    </source>
</evidence>
<protein>
    <submittedName>
        <fullName evidence="1">Uncharacterized protein</fullName>
    </submittedName>
</protein>
<name>A0A1Y6D164_9GAMM</name>
<gene>
    <name evidence="1" type="ORF">SAMN02949497_1451</name>
</gene>
<proteinExistence type="predicted"/>
<dbReference type="EMBL" id="FXAM01000001">
    <property type="protein sequence ID" value="SMF94144.1"/>
    <property type="molecule type" value="Genomic_DNA"/>
</dbReference>
<accession>A0A1Y6D164</accession>
<organism evidence="1 2">
    <name type="scientific">Methylomagnum ishizawai</name>
    <dbReference type="NCBI Taxonomy" id="1760988"/>
    <lineage>
        <taxon>Bacteria</taxon>
        <taxon>Pseudomonadati</taxon>
        <taxon>Pseudomonadota</taxon>
        <taxon>Gammaproteobacteria</taxon>
        <taxon>Methylococcales</taxon>
        <taxon>Methylococcaceae</taxon>
        <taxon>Methylomagnum</taxon>
    </lineage>
</organism>